<sequence>MKRNNPVINPTKYQLFTLRLMIFLGVFCMFFFFAELFRMDTDSAPLYWMLLSTIGFACAQIIHEWIHYLFITVPKKPGPQKDFTVDVFTTFCAGEPYEMIKETLIAIKAITYPHQTYLCDEANDPYLKDFCEEHGIHHVTRSLKIDAKAGNINNALKHSSSELCLVLDPDHVPFPDFLDHVIPHFNRPEIGFVQVVQSYKNQDQTLIAKGAAQQTYQFYGPMMMTMNKYGTVLAIGANCTFRREALDSIGGHAAGLAEDMHTSMQLHAKGWKSVYVPVVVARGLVPNTLSAYYSQQLKWARGVFELWVTSYPELFRKFSWKQKIHYGTIPVFYLSGIFYLLNFIIPIASLMGNTSPVNIDFSKFFILAFPLTILIILIRHFVQKWVMEEEERGFHLVGGLLMIGTWWIFLIGFVYTLLRIKVPYIPTPKDDEEGDNRLLNLPNMLVIFISLVAIGYGLYHDLNPYNLFMAGFAAFNCLILLFTIAASKQLQFRKYKVKHAYLFFVMQQIAIFKTHFWKFRRRVYGWMRNAALLITGAITCFTVYLITAQKSGTEAATRPFPDRRDLLIPGVFAPSQSEGLSSMRLVREIEKQSDIHFGIVSLYLSWGDQKKNELPGKLLDSIYDANAVPMITWEPWQSLFEQTRNDKEKEVKVFSRITDGKYDAYLSRFSNQVKALNRPVFIRFAHEADNPQYPWSAVGGNTPAEFIAAWKYVHDYFGNHQVHNVIWVWNPWKAEAVKTYFPGKEYVDWIGVTNLNYANQNPDGKSYTMEELYEPFHRLKEFKNGLPVMLAETGSLRTAAGQQEWLQNAFHQVDTRYPEIKSIVFFDSGEDKNTLITNSNSHLDWRVEDFNPIGKVLKASRKHTRWVSNQTIVRPESGQMTDKKRTFSSGKTEDIRGVNYTRDQNWKISYHSLKKEEIINDFRQMKQMGINTIKHFGPNIYDHNILNVAAQKNLGVVYSFWIEDQNNFITAVEKMERFADEILKTVNRLKHNKNIIIWNIGNTPMLQMEAHFYKPDLFYPREVYLSWLRKLVLSIQQADPGRPVAVDLALNSKLGANAVLLQDRVPFAYLGLVAGNHENDEHDEDEIKKLKMPYFYSSINPDHYLKLKSKISGAIIENWQDQQTKNTVSFDGLKDLYGNNKTELYGLGARWNGLNRPEPIPGMKILKPATTILESGTATYHVMYEVNEGWKILTNPKDLKFKWHLVKNDSYGNPIQTNEIGTGAEITLKIPASPKRYQLYLYVIKGRQVQVIKSNLNTPLIP</sequence>
<evidence type="ECO:0000256" key="4">
    <source>
        <dbReference type="ARBA" id="ARBA00022692"/>
    </source>
</evidence>
<feature type="transmembrane region" description="Helical" evidence="10">
    <location>
        <begin position="331"/>
        <end position="352"/>
    </location>
</feature>
<dbReference type="RefSeq" id="WP_074609693.1">
    <property type="nucleotide sequence ID" value="NZ_FNGY01000006.1"/>
</dbReference>
<evidence type="ECO:0000256" key="10">
    <source>
        <dbReference type="SAM" id="Phobius"/>
    </source>
</evidence>
<feature type="transmembrane region" description="Helical" evidence="10">
    <location>
        <begin position="438"/>
        <end position="459"/>
    </location>
</feature>
<dbReference type="InterPro" id="IPR017853">
    <property type="entry name" value="GH"/>
</dbReference>
<evidence type="ECO:0000256" key="1">
    <source>
        <dbReference type="ARBA" id="ARBA00004141"/>
    </source>
</evidence>
<keyword evidence="4 10" id="KW-0812">Transmembrane</keyword>
<dbReference type="SUPFAM" id="SSF51445">
    <property type="entry name" value="(Trans)glycosidases"/>
    <property type="match status" value="2"/>
</dbReference>
<evidence type="ECO:0000256" key="6">
    <source>
        <dbReference type="ARBA" id="ARBA00022989"/>
    </source>
</evidence>
<dbReference type="EMBL" id="FNGY01000006">
    <property type="protein sequence ID" value="SDN16337.1"/>
    <property type="molecule type" value="Genomic_DNA"/>
</dbReference>
<accession>A0A1G9Z542</accession>
<keyword evidence="5 9" id="KW-0378">Hydrolase</keyword>
<dbReference type="Gene3D" id="3.90.550.10">
    <property type="entry name" value="Spore Coat Polysaccharide Biosynthesis Protein SpsA, Chain A"/>
    <property type="match status" value="1"/>
</dbReference>
<keyword evidence="13" id="KW-1185">Reference proteome</keyword>
<evidence type="ECO:0000256" key="7">
    <source>
        <dbReference type="ARBA" id="ARBA00023136"/>
    </source>
</evidence>
<keyword evidence="2" id="KW-0328">Glycosyltransferase</keyword>
<feature type="transmembrane region" description="Helical" evidence="10">
    <location>
        <begin position="394"/>
        <end position="418"/>
    </location>
</feature>
<dbReference type="PANTHER" id="PTHR43867:SF2">
    <property type="entry name" value="CELLULOSE SYNTHASE CATALYTIC SUBUNIT A [UDP-FORMING]"/>
    <property type="match status" value="1"/>
</dbReference>
<name>A0A1G9Z542_9SPHI</name>
<feature type="transmembrane region" description="Helical" evidence="10">
    <location>
        <begin position="364"/>
        <end position="382"/>
    </location>
</feature>
<dbReference type="InterPro" id="IPR050321">
    <property type="entry name" value="Glycosyltr_2/OpgH_subfam"/>
</dbReference>
<gene>
    <name evidence="12" type="ORF">SAMN05421820_106350</name>
</gene>
<dbReference type="CDD" id="cd06421">
    <property type="entry name" value="CESA_CelA_like"/>
    <property type="match status" value="1"/>
</dbReference>
<evidence type="ECO:0000313" key="13">
    <source>
        <dbReference type="Proteomes" id="UP000183200"/>
    </source>
</evidence>
<dbReference type="Pfam" id="PF13641">
    <property type="entry name" value="Glyco_tranf_2_3"/>
    <property type="match status" value="1"/>
</dbReference>
<evidence type="ECO:0000256" key="8">
    <source>
        <dbReference type="ARBA" id="ARBA00023295"/>
    </source>
</evidence>
<protein>
    <submittedName>
        <fullName evidence="12">Glycosyltransferase, catalytic subunit of cellulose synthase and poly-beta-1,6-N-acetylglucosamine synthase</fullName>
    </submittedName>
</protein>
<feature type="active site" description="Nucleophile" evidence="9">
    <location>
        <position position="792"/>
    </location>
</feature>
<feature type="transmembrane region" description="Helical" evidence="10">
    <location>
        <begin position="46"/>
        <end position="71"/>
    </location>
</feature>
<dbReference type="PANTHER" id="PTHR43867">
    <property type="entry name" value="CELLULOSE SYNTHASE CATALYTIC SUBUNIT A [UDP-FORMING]"/>
    <property type="match status" value="1"/>
</dbReference>
<dbReference type="GO" id="GO:0004553">
    <property type="term" value="F:hydrolase activity, hydrolyzing O-glycosyl compounds"/>
    <property type="evidence" value="ECO:0007669"/>
    <property type="project" value="InterPro"/>
</dbReference>
<evidence type="ECO:0000256" key="9">
    <source>
        <dbReference type="PROSITE-ProRule" id="PRU01100"/>
    </source>
</evidence>
<dbReference type="GO" id="GO:0005886">
    <property type="term" value="C:plasma membrane"/>
    <property type="evidence" value="ECO:0007669"/>
    <property type="project" value="TreeGrafter"/>
</dbReference>
<evidence type="ECO:0000256" key="2">
    <source>
        <dbReference type="ARBA" id="ARBA00022676"/>
    </source>
</evidence>
<feature type="domain" description="GH26" evidence="11">
    <location>
        <begin position="551"/>
        <end position="870"/>
    </location>
</feature>
<keyword evidence="6 10" id="KW-1133">Transmembrane helix</keyword>
<keyword evidence="3 12" id="KW-0808">Transferase</keyword>
<keyword evidence="8 9" id="KW-0326">Glycosidase</keyword>
<keyword evidence="7 10" id="KW-0472">Membrane</keyword>
<feature type="transmembrane region" description="Helical" evidence="10">
    <location>
        <begin position="16"/>
        <end position="34"/>
    </location>
</feature>
<feature type="transmembrane region" description="Helical" evidence="10">
    <location>
        <begin position="529"/>
        <end position="547"/>
    </location>
</feature>
<comment type="subcellular location">
    <subcellularLocation>
        <location evidence="1">Membrane</location>
        <topology evidence="1">Multi-pass membrane protein</topology>
    </subcellularLocation>
</comment>
<feature type="transmembrane region" description="Helical" evidence="10">
    <location>
        <begin position="466"/>
        <end position="487"/>
    </location>
</feature>
<evidence type="ECO:0000313" key="12">
    <source>
        <dbReference type="EMBL" id="SDN16337.1"/>
    </source>
</evidence>
<evidence type="ECO:0000259" key="11">
    <source>
        <dbReference type="PROSITE" id="PS51764"/>
    </source>
</evidence>
<dbReference type="InterPro" id="IPR029044">
    <property type="entry name" value="Nucleotide-diphossugar_trans"/>
</dbReference>
<reference evidence="13" key="1">
    <citation type="submission" date="2016-10" db="EMBL/GenBank/DDBJ databases">
        <authorList>
            <person name="Varghese N."/>
            <person name="Submissions S."/>
        </authorList>
    </citation>
    <scope>NUCLEOTIDE SEQUENCE [LARGE SCALE GENOMIC DNA]</scope>
    <source>
        <strain evidence="13">DSM 19110</strain>
    </source>
</reference>
<dbReference type="Pfam" id="PF02156">
    <property type="entry name" value="Glyco_hydro_26"/>
    <property type="match status" value="1"/>
</dbReference>
<dbReference type="Gene3D" id="3.20.20.80">
    <property type="entry name" value="Glycosidases"/>
    <property type="match status" value="2"/>
</dbReference>
<evidence type="ECO:0000256" key="3">
    <source>
        <dbReference type="ARBA" id="ARBA00022679"/>
    </source>
</evidence>
<evidence type="ECO:0000256" key="5">
    <source>
        <dbReference type="ARBA" id="ARBA00022801"/>
    </source>
</evidence>
<dbReference type="PROSITE" id="PS51764">
    <property type="entry name" value="GH26"/>
    <property type="match status" value="1"/>
</dbReference>
<dbReference type="InterPro" id="IPR022790">
    <property type="entry name" value="GH26_dom"/>
</dbReference>
<dbReference type="GO" id="GO:0016758">
    <property type="term" value="F:hexosyltransferase activity"/>
    <property type="evidence" value="ECO:0007669"/>
    <property type="project" value="TreeGrafter"/>
</dbReference>
<comment type="similarity">
    <text evidence="9">Belongs to the glycosyl hydrolase 26 family.</text>
</comment>
<dbReference type="Proteomes" id="UP000183200">
    <property type="component" value="Unassembled WGS sequence"/>
</dbReference>
<dbReference type="SUPFAM" id="SSF53448">
    <property type="entry name" value="Nucleotide-diphospho-sugar transferases"/>
    <property type="match status" value="1"/>
</dbReference>
<dbReference type="AlphaFoldDB" id="A0A1G9Z542"/>
<proteinExistence type="inferred from homology"/>
<feature type="active site" description="Proton donor" evidence="9">
    <location>
        <position position="687"/>
    </location>
</feature>
<organism evidence="12 13">
    <name type="scientific">Pedobacter steynii</name>
    <dbReference type="NCBI Taxonomy" id="430522"/>
    <lineage>
        <taxon>Bacteria</taxon>
        <taxon>Pseudomonadati</taxon>
        <taxon>Bacteroidota</taxon>
        <taxon>Sphingobacteriia</taxon>
        <taxon>Sphingobacteriales</taxon>
        <taxon>Sphingobacteriaceae</taxon>
        <taxon>Pedobacter</taxon>
    </lineage>
</organism>